<dbReference type="EMBL" id="JTDE01008455">
    <property type="protein sequence ID" value="KAF7234948.1"/>
    <property type="molecule type" value="Genomic_DNA"/>
</dbReference>
<gene>
    <name evidence="2" type="ORF">EG68_11672</name>
</gene>
<proteinExistence type="inferred from homology"/>
<sequence length="149" mass="16740">MKHSHKSTEFEFLHKKSGERRLRGEQDRIVSLPNLTFKPQFRQYAGYLDGASPNIKLFYWLVEAVENPFDAPLLLWLNGGPGCSSLTSQLSRNGPFSINSNLELESNPYSWNKAFNVLYLESPAGVGFSYAKDGNITASDDSVSKTFKI</sequence>
<dbReference type="Proteomes" id="UP000822476">
    <property type="component" value="Unassembled WGS sequence"/>
</dbReference>
<comment type="similarity">
    <text evidence="1">Belongs to the peptidase S10 family.</text>
</comment>
<dbReference type="PANTHER" id="PTHR11802:SF201">
    <property type="entry name" value="CARBOXYPEPTIDASE"/>
    <property type="match status" value="1"/>
</dbReference>
<keyword evidence="3" id="KW-1185">Reference proteome</keyword>
<dbReference type="AlphaFoldDB" id="A0A8S9YQ11"/>
<dbReference type="InterPro" id="IPR029058">
    <property type="entry name" value="AB_hydrolase_fold"/>
</dbReference>
<evidence type="ECO:0000313" key="3">
    <source>
        <dbReference type="Proteomes" id="UP000822476"/>
    </source>
</evidence>
<dbReference type="OrthoDB" id="443318at2759"/>
<comment type="caution">
    <text evidence="2">The sequence shown here is derived from an EMBL/GenBank/DDBJ whole genome shotgun (WGS) entry which is preliminary data.</text>
</comment>
<dbReference type="GO" id="GO:0004185">
    <property type="term" value="F:serine-type carboxypeptidase activity"/>
    <property type="evidence" value="ECO:0007669"/>
    <property type="project" value="InterPro"/>
</dbReference>
<dbReference type="SUPFAM" id="SSF53474">
    <property type="entry name" value="alpha/beta-Hydrolases"/>
    <property type="match status" value="1"/>
</dbReference>
<dbReference type="Gene3D" id="3.40.50.1820">
    <property type="entry name" value="alpha/beta hydrolase"/>
    <property type="match status" value="1"/>
</dbReference>
<dbReference type="PRINTS" id="PR00724">
    <property type="entry name" value="CRBOXYPTASEC"/>
</dbReference>
<dbReference type="Pfam" id="PF00450">
    <property type="entry name" value="Peptidase_S10"/>
    <property type="match status" value="1"/>
</dbReference>
<protein>
    <recommendedName>
        <fullName evidence="4">Serine carboxypeptidase</fullName>
    </recommendedName>
</protein>
<evidence type="ECO:0008006" key="4">
    <source>
        <dbReference type="Google" id="ProtNLM"/>
    </source>
</evidence>
<reference evidence="2" key="1">
    <citation type="submission" date="2019-07" db="EMBL/GenBank/DDBJ databases">
        <title>Annotation for the trematode Paragonimus miyazaki's.</title>
        <authorList>
            <person name="Choi Y.-J."/>
        </authorList>
    </citation>
    <scope>NUCLEOTIDE SEQUENCE</scope>
    <source>
        <strain evidence="2">Japan</strain>
    </source>
</reference>
<dbReference type="PANTHER" id="PTHR11802">
    <property type="entry name" value="SERINE PROTEASE FAMILY S10 SERINE CARBOXYPEPTIDASE"/>
    <property type="match status" value="1"/>
</dbReference>
<dbReference type="InterPro" id="IPR001563">
    <property type="entry name" value="Peptidase_S10"/>
</dbReference>
<organism evidence="2 3">
    <name type="scientific">Paragonimus skrjabini miyazakii</name>
    <dbReference type="NCBI Taxonomy" id="59628"/>
    <lineage>
        <taxon>Eukaryota</taxon>
        <taxon>Metazoa</taxon>
        <taxon>Spiralia</taxon>
        <taxon>Lophotrochozoa</taxon>
        <taxon>Platyhelminthes</taxon>
        <taxon>Trematoda</taxon>
        <taxon>Digenea</taxon>
        <taxon>Plagiorchiida</taxon>
        <taxon>Troglotremata</taxon>
        <taxon>Troglotrematidae</taxon>
        <taxon>Paragonimus</taxon>
    </lineage>
</organism>
<dbReference type="GO" id="GO:0006508">
    <property type="term" value="P:proteolysis"/>
    <property type="evidence" value="ECO:0007669"/>
    <property type="project" value="InterPro"/>
</dbReference>
<evidence type="ECO:0000313" key="2">
    <source>
        <dbReference type="EMBL" id="KAF7234948.1"/>
    </source>
</evidence>
<accession>A0A8S9YQ11</accession>
<name>A0A8S9YQ11_9TREM</name>
<evidence type="ECO:0000256" key="1">
    <source>
        <dbReference type="ARBA" id="ARBA00009431"/>
    </source>
</evidence>